<evidence type="ECO:0000313" key="1">
    <source>
        <dbReference type="EMBL" id="KAI3754452.1"/>
    </source>
</evidence>
<organism evidence="1 2">
    <name type="scientific">Smallanthus sonchifolius</name>
    <dbReference type="NCBI Taxonomy" id="185202"/>
    <lineage>
        <taxon>Eukaryota</taxon>
        <taxon>Viridiplantae</taxon>
        <taxon>Streptophyta</taxon>
        <taxon>Embryophyta</taxon>
        <taxon>Tracheophyta</taxon>
        <taxon>Spermatophyta</taxon>
        <taxon>Magnoliopsida</taxon>
        <taxon>eudicotyledons</taxon>
        <taxon>Gunneridae</taxon>
        <taxon>Pentapetalae</taxon>
        <taxon>asterids</taxon>
        <taxon>campanulids</taxon>
        <taxon>Asterales</taxon>
        <taxon>Asteraceae</taxon>
        <taxon>Asteroideae</taxon>
        <taxon>Heliantheae alliance</taxon>
        <taxon>Millerieae</taxon>
        <taxon>Smallanthus</taxon>
    </lineage>
</organism>
<comment type="caution">
    <text evidence="1">The sequence shown here is derived from an EMBL/GenBank/DDBJ whole genome shotgun (WGS) entry which is preliminary data.</text>
</comment>
<sequence length="926" mass="101625">MKILHCYPFIFIFIFILPISSASDPFSEALLTLKSELFDPSNVLNSWVIPQDQNPSPKIHACSWTGIKCNQNSTKIIALDLSLKNLSGVLSGNQFNQLVDLIDLNISHNSFSGKLPIGSFNLSSLNSLDISRNNFSGDFPIGISNLGNLMVLDAFSNSFSGSLPPDVCEIASLKVVNFAGSYFSGPIPGAYGSCKNLDFLHLAGNLLSGYLPVQFGQLKTVTHMEIGYNSYQGSIPWQFGNMSELQYLDIAGANLSGSIPTELGKLDKLDTLFLFRNSLSGMIPVELGNISTLSSLDLSDNLLSGPIPDSFSNLKNLKLLSVMYNDMNGSVPEGIAKLPSLESLLIWDNFFGGTLPQELGKHSKLKWVDVSTNDFVGVIPPDICSGGQLSRLMLFSNYFSGGLSSISNCSSLVRIRLEDNLFSGDISLDFKILSDVSYVDLSGNRLTGGIPDDIFHSLNLEHFSVSNNPNLGGILPEKTWSLPVLHNFSASSCNISGNFPEFPFCKSLSFIELSGNHLSGNIPESISLCENLETVNFAENNLSGEIPVKLGSLMKLKFVNLSYNDLSGSIPMGNTFKSMDTSSFLGNPNLCGTPLVRLCHHGNGISEGMELGSRRNHKVAWVLVLCAVVVILSGFLFGIFYYRRRNANRHWKMVSFGGLSELTAADVLKSFNSIDSVETLYSSNSVCKAVLLSGMTIIVRKIEWGTKSSNLLIDFITQIGNLRHKNLIRLLGFCYNKNLGYLLYEYLPNGNLDEKIGIKRDWGSKHRLVINIAKGLCFLHHDCHPAIPHGDLKASNIAFDENMEPCLAEFEFKTISAMETGEYKGLMDHDLKDDIFDFGELVLEILTNGRRKNAGISIHKTPKDVLLKEIYNDNEVSASSSSSLSSKSIQEEIKLVLEVVLRCTTSKQSDRPSMEDVLKILSGLKP</sequence>
<evidence type="ECO:0000313" key="2">
    <source>
        <dbReference type="Proteomes" id="UP001056120"/>
    </source>
</evidence>
<name>A0ACB9E7Q2_9ASTR</name>
<dbReference type="EMBL" id="CM042035">
    <property type="protein sequence ID" value="KAI3754452.1"/>
    <property type="molecule type" value="Genomic_DNA"/>
</dbReference>
<accession>A0ACB9E7Q2</accession>
<gene>
    <name evidence="1" type="ORF">L1987_54236</name>
</gene>
<proteinExistence type="predicted"/>
<reference evidence="2" key="1">
    <citation type="journal article" date="2022" name="Mol. Ecol. Resour.">
        <title>The genomes of chicory, endive, great burdock and yacon provide insights into Asteraceae palaeo-polyploidization history and plant inulin production.</title>
        <authorList>
            <person name="Fan W."/>
            <person name="Wang S."/>
            <person name="Wang H."/>
            <person name="Wang A."/>
            <person name="Jiang F."/>
            <person name="Liu H."/>
            <person name="Zhao H."/>
            <person name="Xu D."/>
            <person name="Zhang Y."/>
        </authorList>
    </citation>
    <scope>NUCLEOTIDE SEQUENCE [LARGE SCALE GENOMIC DNA]</scope>
    <source>
        <strain evidence="2">cv. Yunnan</strain>
    </source>
</reference>
<dbReference type="Proteomes" id="UP001056120">
    <property type="component" value="Linkage Group LG18"/>
</dbReference>
<reference evidence="1 2" key="2">
    <citation type="journal article" date="2022" name="Mol. Ecol. Resour.">
        <title>The genomes of chicory, endive, great burdock and yacon provide insights into Asteraceae paleo-polyploidization history and plant inulin production.</title>
        <authorList>
            <person name="Fan W."/>
            <person name="Wang S."/>
            <person name="Wang H."/>
            <person name="Wang A."/>
            <person name="Jiang F."/>
            <person name="Liu H."/>
            <person name="Zhao H."/>
            <person name="Xu D."/>
            <person name="Zhang Y."/>
        </authorList>
    </citation>
    <scope>NUCLEOTIDE SEQUENCE [LARGE SCALE GENOMIC DNA]</scope>
    <source>
        <strain evidence="2">cv. Yunnan</strain>
        <tissue evidence="1">Leaves</tissue>
    </source>
</reference>
<keyword evidence="2" id="KW-1185">Reference proteome</keyword>
<protein>
    <submittedName>
        <fullName evidence="1">Uncharacterized protein</fullName>
    </submittedName>
</protein>